<accession>A0A4R6V8U0</accession>
<dbReference type="RefSeq" id="WP_133544039.1">
    <property type="nucleotide sequence ID" value="NZ_SNYQ01000003.1"/>
</dbReference>
<dbReference type="InterPro" id="IPR052746">
    <property type="entry name" value="MlaB_ABC_Transporter"/>
</dbReference>
<name>A0A4R6V8U0_9PAST</name>
<keyword evidence="3" id="KW-1185">Reference proteome</keyword>
<feature type="domain" description="STAS" evidence="1">
    <location>
        <begin position="7"/>
        <end position="118"/>
    </location>
</feature>
<dbReference type="AlphaFoldDB" id="A0A4R6V8U0"/>
<dbReference type="PANTHER" id="PTHR35849:SF1">
    <property type="entry name" value="INTERMEMBRANE PHOSPHOLIPID TRANSPORT SYSTEM BINDING PROTEIN MLAB"/>
    <property type="match status" value="1"/>
</dbReference>
<dbReference type="Proteomes" id="UP000295657">
    <property type="component" value="Unassembled WGS sequence"/>
</dbReference>
<reference evidence="2 3" key="1">
    <citation type="submission" date="2019-03" db="EMBL/GenBank/DDBJ databases">
        <title>Genomic Encyclopedia of Type Strains, Phase IV (KMG-IV): sequencing the most valuable type-strain genomes for metagenomic binning, comparative biology and taxonomic classification.</title>
        <authorList>
            <person name="Goeker M."/>
        </authorList>
    </citation>
    <scope>NUCLEOTIDE SEQUENCE [LARGE SCALE GENOMIC DNA]</scope>
    <source>
        <strain evidence="2 3">DSM 28403</strain>
    </source>
</reference>
<dbReference type="PANTHER" id="PTHR35849">
    <property type="entry name" value="BLR2341 PROTEIN"/>
    <property type="match status" value="1"/>
</dbReference>
<evidence type="ECO:0000313" key="2">
    <source>
        <dbReference type="EMBL" id="TDQ57910.1"/>
    </source>
</evidence>
<evidence type="ECO:0000259" key="1">
    <source>
        <dbReference type="PROSITE" id="PS50801"/>
    </source>
</evidence>
<dbReference type="InterPro" id="IPR002645">
    <property type="entry name" value="STAS_dom"/>
</dbReference>
<dbReference type="PROSITE" id="PS50801">
    <property type="entry name" value="STAS"/>
    <property type="match status" value="1"/>
</dbReference>
<dbReference type="SUPFAM" id="SSF52091">
    <property type="entry name" value="SpoIIaa-like"/>
    <property type="match status" value="1"/>
</dbReference>
<dbReference type="InterPro" id="IPR036513">
    <property type="entry name" value="STAS_dom_sf"/>
</dbReference>
<protein>
    <submittedName>
        <fullName evidence="2">Phospholipid transport system transporter-binding protein</fullName>
    </submittedName>
</protein>
<gene>
    <name evidence="2" type="ORF">EDC45_0977</name>
</gene>
<proteinExistence type="predicted"/>
<comment type="caution">
    <text evidence="2">The sequence shown here is derived from an EMBL/GenBank/DDBJ whole genome shotgun (WGS) entry which is preliminary data.</text>
</comment>
<dbReference type="EMBL" id="SNYQ01000003">
    <property type="protein sequence ID" value="TDQ57910.1"/>
    <property type="molecule type" value="Genomic_DNA"/>
</dbReference>
<dbReference type="Pfam" id="PF13466">
    <property type="entry name" value="STAS_2"/>
    <property type="match status" value="1"/>
</dbReference>
<dbReference type="InterPro" id="IPR058548">
    <property type="entry name" value="MlaB-like_STAS"/>
</dbReference>
<dbReference type="OrthoDB" id="5687860at2"/>
<sequence length="118" mass="13422">MNKATDLTWSITSKNDKIAFGLKGELTRNTLLPLWRQRSSLFARIREGEQDVYCDLSALSGLDSAGFALFCDILAECRSRLAPQYKLQLENIPSQLLTLAELYDLKDWLQAFIKEGHI</sequence>
<dbReference type="Gene3D" id="3.30.750.24">
    <property type="entry name" value="STAS domain"/>
    <property type="match status" value="1"/>
</dbReference>
<organism evidence="2 3">
    <name type="scientific">Mesocricetibacter intestinalis</name>
    <dbReference type="NCBI Taxonomy" id="1521930"/>
    <lineage>
        <taxon>Bacteria</taxon>
        <taxon>Pseudomonadati</taxon>
        <taxon>Pseudomonadota</taxon>
        <taxon>Gammaproteobacteria</taxon>
        <taxon>Pasteurellales</taxon>
        <taxon>Pasteurellaceae</taxon>
        <taxon>Mesocricetibacter</taxon>
    </lineage>
</organism>
<evidence type="ECO:0000313" key="3">
    <source>
        <dbReference type="Proteomes" id="UP000295657"/>
    </source>
</evidence>